<evidence type="ECO:0000256" key="5">
    <source>
        <dbReference type="ARBA" id="ARBA00023288"/>
    </source>
</evidence>
<evidence type="ECO:0000256" key="1">
    <source>
        <dbReference type="ARBA" id="ARBA00022475"/>
    </source>
</evidence>
<evidence type="ECO:0000256" key="4">
    <source>
        <dbReference type="ARBA" id="ARBA00023139"/>
    </source>
</evidence>
<proteinExistence type="predicted"/>
<keyword evidence="1" id="KW-1003">Cell membrane</keyword>
<dbReference type="InterPro" id="IPR050490">
    <property type="entry name" value="Bact_solute-bd_prot1"/>
</dbReference>
<dbReference type="AlphaFoldDB" id="A0A1I5SZS9"/>
<dbReference type="Pfam" id="PF01547">
    <property type="entry name" value="SBP_bac_1"/>
    <property type="match status" value="1"/>
</dbReference>
<gene>
    <name evidence="8" type="ORF">SAMN04487928_107149</name>
</gene>
<keyword evidence="3" id="KW-0472">Membrane</keyword>
<organism evidence="8 9">
    <name type="scientific">Butyrivibrio proteoclasticus</name>
    <dbReference type="NCBI Taxonomy" id="43305"/>
    <lineage>
        <taxon>Bacteria</taxon>
        <taxon>Bacillati</taxon>
        <taxon>Bacillota</taxon>
        <taxon>Clostridia</taxon>
        <taxon>Lachnospirales</taxon>
        <taxon>Lachnospiraceae</taxon>
        <taxon>Butyrivibrio</taxon>
    </lineage>
</organism>
<dbReference type="SUPFAM" id="SSF53850">
    <property type="entry name" value="Periplasmic binding protein-like II"/>
    <property type="match status" value="1"/>
</dbReference>
<dbReference type="PANTHER" id="PTHR43649:SF33">
    <property type="entry name" value="POLYGALACTURONAN_RHAMNOGALACTURONAN-BINDING PROTEIN YTCQ"/>
    <property type="match status" value="1"/>
</dbReference>
<dbReference type="EMBL" id="FOXO01000007">
    <property type="protein sequence ID" value="SFP76283.1"/>
    <property type="molecule type" value="Genomic_DNA"/>
</dbReference>
<evidence type="ECO:0000256" key="7">
    <source>
        <dbReference type="SAM" id="SignalP"/>
    </source>
</evidence>
<dbReference type="RefSeq" id="WP_074886033.1">
    <property type="nucleotide sequence ID" value="NZ_FOXO01000007.1"/>
</dbReference>
<name>A0A1I5SZS9_9FIRM</name>
<dbReference type="InterPro" id="IPR006059">
    <property type="entry name" value="SBP"/>
</dbReference>
<feature type="signal peptide" evidence="7">
    <location>
        <begin position="1"/>
        <end position="25"/>
    </location>
</feature>
<evidence type="ECO:0000313" key="8">
    <source>
        <dbReference type="EMBL" id="SFP76283.1"/>
    </source>
</evidence>
<reference evidence="9" key="1">
    <citation type="submission" date="2016-10" db="EMBL/GenBank/DDBJ databases">
        <authorList>
            <person name="Varghese N."/>
            <person name="Submissions S."/>
        </authorList>
    </citation>
    <scope>NUCLEOTIDE SEQUENCE [LARGE SCALE GENOMIC DNA]</scope>
    <source>
        <strain evidence="9">P18</strain>
    </source>
</reference>
<evidence type="ECO:0000256" key="3">
    <source>
        <dbReference type="ARBA" id="ARBA00023136"/>
    </source>
</evidence>
<dbReference type="PROSITE" id="PS51257">
    <property type="entry name" value="PROKAR_LIPOPROTEIN"/>
    <property type="match status" value="1"/>
</dbReference>
<keyword evidence="5" id="KW-0449">Lipoprotein</keyword>
<accession>A0A1I5SZS9</accession>
<keyword evidence="4" id="KW-0564">Palmitate</keyword>
<feature type="chain" id="PRO_5010275047" evidence="7">
    <location>
        <begin position="26"/>
        <end position="533"/>
    </location>
</feature>
<evidence type="ECO:0000256" key="6">
    <source>
        <dbReference type="SAM" id="MobiDB-lite"/>
    </source>
</evidence>
<keyword evidence="2 7" id="KW-0732">Signal</keyword>
<evidence type="ECO:0000313" key="9">
    <source>
        <dbReference type="Proteomes" id="UP000182624"/>
    </source>
</evidence>
<evidence type="ECO:0000256" key="2">
    <source>
        <dbReference type="ARBA" id="ARBA00022729"/>
    </source>
</evidence>
<keyword evidence="9" id="KW-1185">Reference proteome</keyword>
<sequence>MKKKLLATLLSVSMVMGIAACGSQATTQTTDSQTTTESTQTADATTSTATTEAAAETPVEYPTVTFMTIDFNSGASNTGDYAEQIMQELEAHTGVDVDIQWVQNDVLEEKATLAMQDPKSMPMIMTWNGAVTGTVVTAAKQGAFVDLTEYLKDTEKYPNLSKQNADVAKSLTVDGKQIGIYRARVLGRYGMSYRKDWADKLGLSEPKTIDDVYNMLYKFTYEDPDGNGQNDTIGMEMTSYTGPFDIMQTWFGCGNGWAEVDGKLVPVWQQEEYMTALNWFKKLYSEGLMPSDWASRTTDTWSDGCKNGENGVYIDVLDGGRRVWDYFVNNEIPSVVDPSEFASMNLLSNIEGKTMATSGYNGYFTLSASTCDTPEKVEAALTFLDRMCDEEMLILTGYGLEGVNYEINENGNIVRLDSSDDALKANYAGLNQLVAYIPNIDSTLGEEKTERQNLENQVKADAEKYAVINPALPYLINSTTYASMGKDLDDKISQARTQYICGEIDEAGLKAAWDDVLSRGYATIIDEVNAQIQ</sequence>
<protein>
    <submittedName>
        <fullName evidence="8">Carbohydrate ABC transporter substrate-binding protein, CUT1 family</fullName>
    </submittedName>
</protein>
<dbReference type="PANTHER" id="PTHR43649">
    <property type="entry name" value="ARABINOSE-BINDING PROTEIN-RELATED"/>
    <property type="match status" value="1"/>
</dbReference>
<dbReference type="Gene3D" id="3.40.190.10">
    <property type="entry name" value="Periplasmic binding protein-like II"/>
    <property type="match status" value="2"/>
</dbReference>
<dbReference type="Proteomes" id="UP000182624">
    <property type="component" value="Unassembled WGS sequence"/>
</dbReference>
<feature type="region of interest" description="Disordered" evidence="6">
    <location>
        <begin position="24"/>
        <end position="55"/>
    </location>
</feature>